<proteinExistence type="predicted"/>
<keyword evidence="1" id="KW-0175">Coiled coil</keyword>
<feature type="compositionally biased region" description="Polar residues" evidence="2">
    <location>
        <begin position="285"/>
        <end position="302"/>
    </location>
</feature>
<feature type="region of interest" description="Disordered" evidence="2">
    <location>
        <begin position="104"/>
        <end position="129"/>
    </location>
</feature>
<evidence type="ECO:0000256" key="2">
    <source>
        <dbReference type="SAM" id="MobiDB-lite"/>
    </source>
</evidence>
<dbReference type="EMBL" id="ML120032">
    <property type="protein sequence ID" value="RPA70857.1"/>
    <property type="molecule type" value="Genomic_DNA"/>
</dbReference>
<feature type="compositionally biased region" description="Polar residues" evidence="2">
    <location>
        <begin position="113"/>
        <end position="126"/>
    </location>
</feature>
<evidence type="ECO:0000313" key="3">
    <source>
        <dbReference type="EMBL" id="RPA70857.1"/>
    </source>
</evidence>
<sequence length="615" mass="66563">MSGPKQRNGKAKTRKRATDAERKKDAIKYKKYIEGVRKHKKLSLRASLSSEQTVLHNSTSNRKATAAVQKEILTKVVCILEKEDAQKKNTQALPVQYEHVPVRADSSHDGGLHSSTPVDVQKVNKQSVRKGEKSYVAMSCNIDRARREPPVVKPRPIRTLLKSAPSLTKTSNRVGKPVNDSIPGISTSAHLSAVNTTLAAAQTVVYMPRSDTRLASGTALQGSILENNNGYEHAQQLEVRDGLAAADQEGSPSAGNVTGCSTARDDTEDTSCTDTEEHPEPSTVAFGQTSSAIAHLSSSQKPSGHRPSTKSQSNACITARADSSETSSRSRPQNQLHSGHGNGSQPGSPSVSRSNSPSVSRSSSMSASNGSPRSNSDSDLDCEAYYLSKPRSLSPTLSEIAYVTKMRLISKLEHHRDIEKAIRASIVRGTGSFAYGTLSSIHEGLQQLKEHQKEMVELIDEAIEQVDLLREENPDDPFAGKRLKAIRSSADMLFASDVLPIRLGSSISGEATLRRDAHGIMRVMLIYPERPSVAVAWLTGLDERVILKHLEDADNRVHVHVTWKNTTSSYKDIGNNTISVHEGSASWVNIARTPSVLSSSSESGDIEMGDGGLDV</sequence>
<organism evidence="3 4">
    <name type="scientific">Ascobolus immersus RN42</name>
    <dbReference type="NCBI Taxonomy" id="1160509"/>
    <lineage>
        <taxon>Eukaryota</taxon>
        <taxon>Fungi</taxon>
        <taxon>Dikarya</taxon>
        <taxon>Ascomycota</taxon>
        <taxon>Pezizomycotina</taxon>
        <taxon>Pezizomycetes</taxon>
        <taxon>Pezizales</taxon>
        <taxon>Ascobolaceae</taxon>
        <taxon>Ascobolus</taxon>
    </lineage>
</organism>
<feature type="compositionally biased region" description="Low complexity" evidence="2">
    <location>
        <begin position="343"/>
        <end position="377"/>
    </location>
</feature>
<feature type="region of interest" description="Disordered" evidence="2">
    <location>
        <begin position="244"/>
        <end position="379"/>
    </location>
</feature>
<feature type="compositionally biased region" description="Polar residues" evidence="2">
    <location>
        <begin position="324"/>
        <end position="337"/>
    </location>
</feature>
<gene>
    <name evidence="3" type="ORF">BJ508DRAFT_336707</name>
</gene>
<dbReference type="Proteomes" id="UP000275078">
    <property type="component" value="Unassembled WGS sequence"/>
</dbReference>
<name>A0A3N4HAD3_ASCIM</name>
<feature type="region of interest" description="Disordered" evidence="2">
    <location>
        <begin position="1"/>
        <end position="24"/>
    </location>
</feature>
<dbReference type="AlphaFoldDB" id="A0A3N4HAD3"/>
<keyword evidence="4" id="KW-1185">Reference proteome</keyword>
<evidence type="ECO:0000313" key="4">
    <source>
        <dbReference type="Proteomes" id="UP000275078"/>
    </source>
</evidence>
<feature type="compositionally biased region" description="Polar residues" evidence="2">
    <location>
        <begin position="250"/>
        <end position="261"/>
    </location>
</feature>
<reference evidence="3 4" key="1">
    <citation type="journal article" date="2018" name="Nat. Ecol. Evol.">
        <title>Pezizomycetes genomes reveal the molecular basis of ectomycorrhizal truffle lifestyle.</title>
        <authorList>
            <person name="Murat C."/>
            <person name="Payen T."/>
            <person name="Noel B."/>
            <person name="Kuo A."/>
            <person name="Morin E."/>
            <person name="Chen J."/>
            <person name="Kohler A."/>
            <person name="Krizsan K."/>
            <person name="Balestrini R."/>
            <person name="Da Silva C."/>
            <person name="Montanini B."/>
            <person name="Hainaut M."/>
            <person name="Levati E."/>
            <person name="Barry K.W."/>
            <person name="Belfiori B."/>
            <person name="Cichocki N."/>
            <person name="Clum A."/>
            <person name="Dockter R.B."/>
            <person name="Fauchery L."/>
            <person name="Guy J."/>
            <person name="Iotti M."/>
            <person name="Le Tacon F."/>
            <person name="Lindquist E.A."/>
            <person name="Lipzen A."/>
            <person name="Malagnac F."/>
            <person name="Mello A."/>
            <person name="Molinier V."/>
            <person name="Miyauchi S."/>
            <person name="Poulain J."/>
            <person name="Riccioni C."/>
            <person name="Rubini A."/>
            <person name="Sitrit Y."/>
            <person name="Splivallo R."/>
            <person name="Traeger S."/>
            <person name="Wang M."/>
            <person name="Zifcakova L."/>
            <person name="Wipf D."/>
            <person name="Zambonelli A."/>
            <person name="Paolocci F."/>
            <person name="Nowrousian M."/>
            <person name="Ottonello S."/>
            <person name="Baldrian P."/>
            <person name="Spatafora J.W."/>
            <person name="Henrissat B."/>
            <person name="Nagy L.G."/>
            <person name="Aury J.M."/>
            <person name="Wincker P."/>
            <person name="Grigoriev I.V."/>
            <person name="Bonfante P."/>
            <person name="Martin F.M."/>
        </authorList>
    </citation>
    <scope>NUCLEOTIDE SEQUENCE [LARGE SCALE GENOMIC DNA]</scope>
    <source>
        <strain evidence="3 4">RN42</strain>
    </source>
</reference>
<accession>A0A3N4HAD3</accession>
<feature type="coiled-coil region" evidence="1">
    <location>
        <begin position="441"/>
        <end position="472"/>
    </location>
</feature>
<protein>
    <submittedName>
        <fullName evidence="3">Uncharacterized protein</fullName>
    </submittedName>
</protein>
<evidence type="ECO:0000256" key="1">
    <source>
        <dbReference type="SAM" id="Coils"/>
    </source>
</evidence>